<evidence type="ECO:0000256" key="2">
    <source>
        <dbReference type="ARBA" id="ARBA00008348"/>
    </source>
</evidence>
<evidence type="ECO:0000256" key="5">
    <source>
        <dbReference type="PROSITE-ProRule" id="PRU00182"/>
    </source>
</evidence>
<feature type="compositionally biased region" description="Low complexity" evidence="7">
    <location>
        <begin position="38"/>
        <end position="62"/>
    </location>
</feature>
<keyword evidence="3 5" id="KW-0694">RNA-binding</keyword>
<dbReference type="Gene3D" id="3.30.70.580">
    <property type="entry name" value="Pseudouridine synthase I, catalytic domain, N-terminal subdomain"/>
    <property type="match status" value="1"/>
</dbReference>
<dbReference type="SMART" id="SM00363">
    <property type="entry name" value="S4"/>
    <property type="match status" value="1"/>
</dbReference>
<dbReference type="InterPro" id="IPR002942">
    <property type="entry name" value="S4_RNA-bd"/>
</dbReference>
<evidence type="ECO:0000256" key="7">
    <source>
        <dbReference type="SAM" id="MobiDB-lite"/>
    </source>
</evidence>
<gene>
    <name evidence="9" type="ORF">IQ35_00959</name>
</gene>
<evidence type="ECO:0000256" key="4">
    <source>
        <dbReference type="ARBA" id="ARBA00023235"/>
    </source>
</evidence>
<dbReference type="PANTHER" id="PTHR47683">
    <property type="entry name" value="PSEUDOURIDINE SYNTHASE FAMILY PROTEIN-RELATED"/>
    <property type="match status" value="1"/>
</dbReference>
<dbReference type="PANTHER" id="PTHR47683:SF3">
    <property type="entry name" value="RIBOSOMAL LARGE SUBUNIT PSEUDOURIDINE SYNTHASE B"/>
    <property type="match status" value="1"/>
</dbReference>
<dbReference type="InterPro" id="IPR000748">
    <property type="entry name" value="PsdUridine_synth_RsuA/RluB/E/F"/>
</dbReference>
<comment type="similarity">
    <text evidence="2 6">Belongs to the pseudouridine synthase RsuA family.</text>
</comment>
<dbReference type="GO" id="GO:0120159">
    <property type="term" value="F:rRNA pseudouridine synthase activity"/>
    <property type="evidence" value="ECO:0007669"/>
    <property type="project" value="UniProtKB-ARBA"/>
</dbReference>
<evidence type="ECO:0000313" key="10">
    <source>
        <dbReference type="Proteomes" id="UP000316624"/>
    </source>
</evidence>
<keyword evidence="4 6" id="KW-0413">Isomerase</keyword>
<dbReference type="InterPro" id="IPR006145">
    <property type="entry name" value="PsdUridine_synth_RsuA/RluA"/>
</dbReference>
<dbReference type="Gene3D" id="3.30.70.1560">
    <property type="entry name" value="Alpha-L RNA-binding motif"/>
    <property type="match status" value="1"/>
</dbReference>
<proteinExistence type="inferred from homology"/>
<dbReference type="InterPro" id="IPR020103">
    <property type="entry name" value="PsdUridine_synth_cat_dom_sf"/>
</dbReference>
<dbReference type="InterPro" id="IPR020094">
    <property type="entry name" value="TruA/RsuA/RluB/E/F_N"/>
</dbReference>
<dbReference type="PROSITE" id="PS01149">
    <property type="entry name" value="PSI_RSU"/>
    <property type="match status" value="1"/>
</dbReference>
<dbReference type="Pfam" id="PF00849">
    <property type="entry name" value="PseudoU_synth_2"/>
    <property type="match status" value="1"/>
</dbReference>
<dbReference type="SUPFAM" id="SSF55174">
    <property type="entry name" value="Alpha-L RNA-binding motif"/>
    <property type="match status" value="1"/>
</dbReference>
<dbReference type="InterPro" id="IPR050343">
    <property type="entry name" value="RsuA_PseudoU_synthase"/>
</dbReference>
<dbReference type="GO" id="GO:0003723">
    <property type="term" value="F:RNA binding"/>
    <property type="evidence" value="ECO:0007669"/>
    <property type="project" value="UniProtKB-KW"/>
</dbReference>
<evidence type="ECO:0000256" key="6">
    <source>
        <dbReference type="RuleBase" id="RU003887"/>
    </source>
</evidence>
<evidence type="ECO:0000256" key="1">
    <source>
        <dbReference type="ARBA" id="ARBA00000073"/>
    </source>
</evidence>
<name>A0A562KKW0_SPHWJ</name>
<dbReference type="InterPro" id="IPR042092">
    <property type="entry name" value="PsdUridine_s_RsuA/RluB/E/F_cat"/>
</dbReference>
<dbReference type="InterPro" id="IPR036986">
    <property type="entry name" value="S4_RNA-bd_sf"/>
</dbReference>
<evidence type="ECO:0000313" key="9">
    <source>
        <dbReference type="EMBL" id="TWH95873.1"/>
    </source>
</evidence>
<comment type="caution">
    <text evidence="9">The sequence shown here is derived from an EMBL/GenBank/DDBJ whole genome shotgun (WGS) entry which is preliminary data.</text>
</comment>
<dbReference type="PROSITE" id="PS50889">
    <property type="entry name" value="S4"/>
    <property type="match status" value="1"/>
</dbReference>
<dbReference type="Pfam" id="PF01479">
    <property type="entry name" value="S4"/>
    <property type="match status" value="1"/>
</dbReference>
<dbReference type="GO" id="GO:0000455">
    <property type="term" value="P:enzyme-directed rRNA pseudouridine synthesis"/>
    <property type="evidence" value="ECO:0007669"/>
    <property type="project" value="UniProtKB-ARBA"/>
</dbReference>
<dbReference type="RefSeq" id="WP_145072130.1">
    <property type="nucleotide sequence ID" value="NZ_JACIIY010000011.1"/>
</dbReference>
<organism evidence="9 10">
    <name type="scientific">Sphingobium wenxiniae (strain DSM 21828 / CGMCC 1.7748 / JZ-1)</name>
    <dbReference type="NCBI Taxonomy" id="595605"/>
    <lineage>
        <taxon>Bacteria</taxon>
        <taxon>Pseudomonadati</taxon>
        <taxon>Pseudomonadota</taxon>
        <taxon>Alphaproteobacteria</taxon>
        <taxon>Sphingomonadales</taxon>
        <taxon>Sphingomonadaceae</taxon>
        <taxon>Sphingobium</taxon>
    </lineage>
</organism>
<dbReference type="AlphaFoldDB" id="A0A562KKW0"/>
<dbReference type="CDD" id="cd00165">
    <property type="entry name" value="S4"/>
    <property type="match status" value="1"/>
</dbReference>
<dbReference type="EMBL" id="VLKK01000003">
    <property type="protein sequence ID" value="TWH95873.1"/>
    <property type="molecule type" value="Genomic_DNA"/>
</dbReference>
<feature type="region of interest" description="Disordered" evidence="7">
    <location>
        <begin position="1"/>
        <end position="62"/>
    </location>
</feature>
<accession>A0A562KKW0</accession>
<dbReference type="SUPFAM" id="SSF55120">
    <property type="entry name" value="Pseudouridine synthase"/>
    <property type="match status" value="1"/>
</dbReference>
<sequence length="304" mass="33292">MEPPKKSGPRHRPRSGAQKPGDGRARTGPRSPRPAPGKPRAAAPHAANPHPARAAASAGGKAEPQRIAKLLARAGVASRREIERMIAEGRIALNGEAVATPATLLASLHGVTVDGVPVNQPAPTRLFLFHKPSGFLTTERDPKGRPTIYDKLPADLPRVMPIGRLDMTTEGLLLLTTDGEFKRQMELPATGVPRTYRARAFGEVSQNQLEDLFEGIEIDGIRYGQIEANLERRTGRNQWIEMTLTEGKNREVRRVLEHLGLQVNRLIRTSYGPFHLGELASGAVEEVRQHDLILFRKSLKGTKG</sequence>
<dbReference type="NCBIfam" id="TIGR00093">
    <property type="entry name" value="pseudouridine synthase"/>
    <property type="match status" value="1"/>
</dbReference>
<reference evidence="9 10" key="1">
    <citation type="journal article" date="2015" name="Stand. Genomic Sci.">
        <title>Genomic Encyclopedia of Bacterial and Archaeal Type Strains, Phase III: the genomes of soil and plant-associated and newly described type strains.</title>
        <authorList>
            <person name="Whitman W.B."/>
            <person name="Woyke T."/>
            <person name="Klenk H.P."/>
            <person name="Zhou Y."/>
            <person name="Lilburn T.G."/>
            <person name="Beck B.J."/>
            <person name="De Vos P."/>
            <person name="Vandamme P."/>
            <person name="Eisen J.A."/>
            <person name="Garrity G."/>
            <person name="Hugenholtz P."/>
            <person name="Kyrpides N.C."/>
        </authorList>
    </citation>
    <scope>NUCLEOTIDE SEQUENCE [LARGE SCALE GENOMIC DNA]</scope>
    <source>
        <strain evidence="9 10">CGMCC 1.7748</strain>
    </source>
</reference>
<keyword evidence="10" id="KW-1185">Reference proteome</keyword>
<dbReference type="EC" id="5.4.99.-" evidence="6"/>
<comment type="catalytic activity">
    <reaction evidence="1">
        <text>a uridine in RNA = a pseudouridine in RNA</text>
        <dbReference type="Rhea" id="RHEA:48348"/>
        <dbReference type="Rhea" id="RHEA-COMP:12068"/>
        <dbReference type="Rhea" id="RHEA-COMP:12069"/>
        <dbReference type="ChEBI" id="CHEBI:65314"/>
        <dbReference type="ChEBI" id="CHEBI:65315"/>
    </reaction>
</comment>
<feature type="domain" description="RNA-binding S4" evidence="8">
    <location>
        <begin position="65"/>
        <end position="129"/>
    </location>
</feature>
<dbReference type="Gene3D" id="3.10.290.10">
    <property type="entry name" value="RNA-binding S4 domain"/>
    <property type="match status" value="1"/>
</dbReference>
<dbReference type="Proteomes" id="UP000316624">
    <property type="component" value="Unassembled WGS sequence"/>
</dbReference>
<evidence type="ECO:0000256" key="3">
    <source>
        <dbReference type="ARBA" id="ARBA00022884"/>
    </source>
</evidence>
<protein>
    <recommendedName>
        <fullName evidence="6">Pseudouridine synthase</fullName>
        <ecNumber evidence="6">5.4.99.-</ecNumber>
    </recommendedName>
</protein>
<evidence type="ECO:0000259" key="8">
    <source>
        <dbReference type="SMART" id="SM00363"/>
    </source>
</evidence>
<dbReference type="InterPro" id="IPR018496">
    <property type="entry name" value="PsdUridine_synth_RsuA/RluB_CS"/>
</dbReference>